<feature type="region of interest" description="Disordered" evidence="1">
    <location>
        <begin position="154"/>
        <end position="187"/>
    </location>
</feature>
<proteinExistence type="predicted"/>
<evidence type="ECO:0000256" key="1">
    <source>
        <dbReference type="SAM" id="MobiDB-lite"/>
    </source>
</evidence>
<keyword evidence="3" id="KW-1185">Reference proteome</keyword>
<dbReference type="Proteomes" id="UP000022447">
    <property type="component" value="Unassembled WGS sequence"/>
</dbReference>
<dbReference type="AlphaFoldDB" id="X7EJD9"/>
<dbReference type="eggNOG" id="COG0746">
    <property type="taxonomic scope" value="Bacteria"/>
</dbReference>
<name>X7EJD9_9RHOB</name>
<evidence type="ECO:0000313" key="2">
    <source>
        <dbReference type="EMBL" id="ETX16229.1"/>
    </source>
</evidence>
<reference evidence="2 3" key="1">
    <citation type="submission" date="2014-01" db="EMBL/GenBank/DDBJ databases">
        <title>Roseivivax halodurans JCM 10272 Genome Sequencing.</title>
        <authorList>
            <person name="Lai Q."/>
            <person name="Li G."/>
            <person name="Shao Z."/>
        </authorList>
    </citation>
    <scope>NUCLEOTIDE SEQUENCE [LARGE SCALE GENOMIC DNA]</scope>
    <source>
        <strain evidence="2 3">JCM 10272</strain>
    </source>
</reference>
<organism evidence="2 3">
    <name type="scientific">Roseivivax halodurans JCM 10272</name>
    <dbReference type="NCBI Taxonomy" id="1449350"/>
    <lineage>
        <taxon>Bacteria</taxon>
        <taxon>Pseudomonadati</taxon>
        <taxon>Pseudomonadota</taxon>
        <taxon>Alphaproteobacteria</taxon>
        <taxon>Rhodobacterales</taxon>
        <taxon>Roseobacteraceae</taxon>
        <taxon>Roseivivax</taxon>
    </lineage>
</organism>
<sequence length="187" mass="20405">MTPVPDRQTRTRISTPVGVVVRRTPGVTRWAAWSWRPVAILAGAGPAEWKVLREEGGVTDYHAATVPLTLHRGETAAYRVALSEPQPSVYAVLRPAKGEIPWSVHLVTASPHEAALFAQSGEEIVEKLTMPPALAAWVGAWVAEHHVDTPFVKRKRRGIEDEATEAPRAPRPDDPWQPPTGRQGGTA</sequence>
<accession>X7EJD9</accession>
<dbReference type="STRING" id="1449350.OCH239_08720"/>
<dbReference type="InterPro" id="IPR021736">
    <property type="entry name" value="DUF3305"/>
</dbReference>
<comment type="caution">
    <text evidence="2">The sequence shown here is derived from an EMBL/GenBank/DDBJ whole genome shotgun (WGS) entry which is preliminary data.</text>
</comment>
<evidence type="ECO:0000313" key="3">
    <source>
        <dbReference type="Proteomes" id="UP000022447"/>
    </source>
</evidence>
<dbReference type="Pfam" id="PF11749">
    <property type="entry name" value="DUF3305"/>
    <property type="match status" value="1"/>
</dbReference>
<dbReference type="EMBL" id="JALZ01000002">
    <property type="protein sequence ID" value="ETX16229.1"/>
    <property type="molecule type" value="Genomic_DNA"/>
</dbReference>
<protein>
    <submittedName>
        <fullName evidence="2">Molybdopterin-guanine dinucleotide biosynthesis protein A</fullName>
    </submittedName>
</protein>
<dbReference type="RefSeq" id="WP_244430291.1">
    <property type="nucleotide sequence ID" value="NZ_JALZ01000002.1"/>
</dbReference>
<gene>
    <name evidence="2" type="ORF">OCH239_08720</name>
</gene>